<evidence type="ECO:0000313" key="9">
    <source>
        <dbReference type="Proteomes" id="UP000182237"/>
    </source>
</evidence>
<sequence>MSVFRPELHITAESGILEGAAGILRHSTPDADDDTWHVFYQYKPSPEEASRWGHSCSERNPFDWVECNDAIAPAAGEIAVRAGAVVAARGGVDLYFTSVTESNTSVQIAHADDLNELCDDVNEDYSVSAAFSRRGNVVADAASFTRFRSPCVVPGWVDHDDRDRGQEGWLMLAVTGAGDHPVVVVLSSGDGTAWKALGALEFDGDPGFDPANESIVAPRIIRLRDEVDGQIYDVLLITLERAGRDETVYVTGTLRGHCFEVRTPALPIDRGHDFSRPRTTNYTHDSTEVSARFDRAYIFGAMRTAGRGADLTHERNWESEGWAGTLSLPRRVTLQNGRLYQTPAPGLPDAVSEAHNVRLWTGICEIPVGSSVTAEILDASGEPAAVVTHSGDTITVDRLDGSPATSDLHDEDEDSITIIVDGSTLEVFAGGGAVTMSSRLWPEGGCSGIRVRSAGEARIHGEWRRGD</sequence>
<evidence type="ECO:0000256" key="4">
    <source>
        <dbReference type="ARBA" id="ARBA00023295"/>
    </source>
</evidence>
<dbReference type="InterPro" id="IPR051214">
    <property type="entry name" value="GH32_Enzymes"/>
</dbReference>
<dbReference type="STRING" id="1203190.GCA_000312345_01230"/>
<feature type="domain" description="Glycosyl hydrolase family 32 N-terminal" evidence="6">
    <location>
        <begin position="33"/>
        <end position="343"/>
    </location>
</feature>
<dbReference type="InterPro" id="IPR001362">
    <property type="entry name" value="Glyco_hydro_32"/>
</dbReference>
<dbReference type="SMART" id="SM00640">
    <property type="entry name" value="Glyco_32"/>
    <property type="match status" value="1"/>
</dbReference>
<protein>
    <recommendedName>
        <fullName evidence="2">beta-fructofuranosidase</fullName>
        <ecNumber evidence="2">3.2.1.26</ecNumber>
    </recommendedName>
</protein>
<evidence type="ECO:0000259" key="6">
    <source>
        <dbReference type="Pfam" id="PF00251"/>
    </source>
</evidence>
<name>A0A1H1QE00_9CORY</name>
<dbReference type="RefSeq" id="WP_019194061.1">
    <property type="nucleotide sequence ID" value="NZ_LT629765.1"/>
</dbReference>
<dbReference type="Proteomes" id="UP000182237">
    <property type="component" value="Chromosome I"/>
</dbReference>
<dbReference type="Gene3D" id="2.115.10.20">
    <property type="entry name" value="Glycosyl hydrolase domain, family 43"/>
    <property type="match status" value="1"/>
</dbReference>
<dbReference type="eggNOG" id="COG1621">
    <property type="taxonomic scope" value="Bacteria"/>
</dbReference>
<dbReference type="InterPro" id="IPR013189">
    <property type="entry name" value="Glyco_hydro_32_C"/>
</dbReference>
<feature type="domain" description="Glycosyl hydrolase family 32 C-terminal" evidence="7">
    <location>
        <begin position="411"/>
        <end position="456"/>
    </location>
</feature>
<evidence type="ECO:0000259" key="7">
    <source>
        <dbReference type="Pfam" id="PF08244"/>
    </source>
</evidence>
<dbReference type="SUPFAM" id="SSF49899">
    <property type="entry name" value="Concanavalin A-like lectins/glucanases"/>
    <property type="match status" value="1"/>
</dbReference>
<evidence type="ECO:0000256" key="5">
    <source>
        <dbReference type="RuleBase" id="RU362110"/>
    </source>
</evidence>
<dbReference type="PANTHER" id="PTHR43101:SF1">
    <property type="entry name" value="BETA-FRUCTOSIDASE"/>
    <property type="match status" value="1"/>
</dbReference>
<dbReference type="GO" id="GO:0004564">
    <property type="term" value="F:beta-fructofuranosidase activity"/>
    <property type="evidence" value="ECO:0007669"/>
    <property type="project" value="UniProtKB-EC"/>
</dbReference>
<evidence type="ECO:0000256" key="1">
    <source>
        <dbReference type="ARBA" id="ARBA00009902"/>
    </source>
</evidence>
<dbReference type="InterPro" id="IPR013320">
    <property type="entry name" value="ConA-like_dom_sf"/>
</dbReference>
<evidence type="ECO:0000256" key="3">
    <source>
        <dbReference type="ARBA" id="ARBA00022801"/>
    </source>
</evidence>
<dbReference type="GO" id="GO:0005975">
    <property type="term" value="P:carbohydrate metabolic process"/>
    <property type="evidence" value="ECO:0007669"/>
    <property type="project" value="InterPro"/>
</dbReference>
<dbReference type="Gene3D" id="2.60.120.560">
    <property type="entry name" value="Exo-inulinase, domain 1"/>
    <property type="match status" value="1"/>
</dbReference>
<accession>A0A1H1QE00</accession>
<comment type="similarity">
    <text evidence="1 5">Belongs to the glycosyl hydrolase 32 family.</text>
</comment>
<keyword evidence="3 5" id="KW-0378">Hydrolase</keyword>
<evidence type="ECO:0000256" key="2">
    <source>
        <dbReference type="ARBA" id="ARBA00012758"/>
    </source>
</evidence>
<proteinExistence type="inferred from homology"/>
<keyword evidence="4 5" id="KW-0326">Glycosidase</keyword>
<evidence type="ECO:0000313" key="8">
    <source>
        <dbReference type="EMBL" id="SDS21712.1"/>
    </source>
</evidence>
<dbReference type="EMBL" id="LT629765">
    <property type="protein sequence ID" value="SDS21712.1"/>
    <property type="molecule type" value="Genomic_DNA"/>
</dbReference>
<gene>
    <name evidence="8" type="ORF">SAMN04488539_1241</name>
</gene>
<dbReference type="PANTHER" id="PTHR43101">
    <property type="entry name" value="BETA-FRUCTOSIDASE"/>
    <property type="match status" value="1"/>
</dbReference>
<keyword evidence="9" id="KW-1185">Reference proteome</keyword>
<dbReference type="InterPro" id="IPR013148">
    <property type="entry name" value="Glyco_hydro_32_N"/>
</dbReference>
<organism evidence="8 9">
    <name type="scientific">Corynebacterium timonense</name>
    <dbReference type="NCBI Taxonomy" id="441500"/>
    <lineage>
        <taxon>Bacteria</taxon>
        <taxon>Bacillati</taxon>
        <taxon>Actinomycetota</taxon>
        <taxon>Actinomycetes</taxon>
        <taxon>Mycobacteriales</taxon>
        <taxon>Corynebacteriaceae</taxon>
        <taxon>Corynebacterium</taxon>
    </lineage>
</organism>
<dbReference type="OrthoDB" id="9776657at2"/>
<dbReference type="Pfam" id="PF08244">
    <property type="entry name" value="Glyco_hydro_32C"/>
    <property type="match status" value="1"/>
</dbReference>
<dbReference type="EC" id="3.2.1.26" evidence="2"/>
<dbReference type="InterPro" id="IPR023296">
    <property type="entry name" value="Glyco_hydro_beta-prop_sf"/>
</dbReference>
<dbReference type="Pfam" id="PF00251">
    <property type="entry name" value="Glyco_hydro_32N"/>
    <property type="match status" value="1"/>
</dbReference>
<dbReference type="AlphaFoldDB" id="A0A1H1QE00"/>
<dbReference type="SUPFAM" id="SSF75005">
    <property type="entry name" value="Arabinanase/levansucrase/invertase"/>
    <property type="match status" value="1"/>
</dbReference>
<reference evidence="8 9" key="1">
    <citation type="submission" date="2016-10" db="EMBL/GenBank/DDBJ databases">
        <authorList>
            <person name="de Groot N.N."/>
        </authorList>
    </citation>
    <scope>NUCLEOTIDE SEQUENCE [LARGE SCALE GENOMIC DNA]</scope>
    <source>
        <strain evidence="8 9">DSM 45434</strain>
    </source>
</reference>